<comment type="similarity">
    <text evidence="6">Belongs to the ClpA/ClpB family.</text>
</comment>
<keyword evidence="10" id="KW-1185">Reference proteome</keyword>
<dbReference type="Proteomes" id="UP001634747">
    <property type="component" value="Unassembled WGS sequence"/>
</dbReference>
<dbReference type="EMBL" id="JBJYXY010000001">
    <property type="protein sequence ID" value="MFN2976479.1"/>
    <property type="molecule type" value="Genomic_DNA"/>
</dbReference>
<evidence type="ECO:0000256" key="3">
    <source>
        <dbReference type="ARBA" id="ARBA00022840"/>
    </source>
</evidence>
<dbReference type="CDD" id="cd19499">
    <property type="entry name" value="RecA-like_ClpB_Hsp104-like"/>
    <property type="match status" value="1"/>
</dbReference>
<evidence type="ECO:0000256" key="1">
    <source>
        <dbReference type="ARBA" id="ARBA00022737"/>
    </source>
</evidence>
<reference evidence="9 10" key="1">
    <citation type="submission" date="2024-12" db="EMBL/GenBank/DDBJ databases">
        <authorList>
            <person name="Lee Y."/>
        </authorList>
    </citation>
    <scope>NUCLEOTIDE SEQUENCE [LARGE SCALE GENOMIC DNA]</scope>
    <source>
        <strain evidence="9 10">03SUJ4</strain>
    </source>
</reference>
<dbReference type="InterPro" id="IPR003593">
    <property type="entry name" value="AAA+_ATPase"/>
</dbReference>
<dbReference type="SUPFAM" id="SSF52540">
    <property type="entry name" value="P-loop containing nucleoside triphosphate hydrolases"/>
    <property type="match status" value="2"/>
</dbReference>
<dbReference type="Pfam" id="PF17871">
    <property type="entry name" value="AAA_lid_9"/>
    <property type="match status" value="1"/>
</dbReference>
<evidence type="ECO:0000256" key="5">
    <source>
        <dbReference type="PROSITE-ProRule" id="PRU01251"/>
    </source>
</evidence>
<dbReference type="Gene3D" id="1.10.1780.10">
    <property type="entry name" value="Clp, N-terminal domain"/>
    <property type="match status" value="1"/>
</dbReference>
<keyword evidence="3 6" id="KW-0067">ATP-binding</keyword>
<dbReference type="GO" id="GO:0005524">
    <property type="term" value="F:ATP binding"/>
    <property type="evidence" value="ECO:0007669"/>
    <property type="project" value="UniProtKB-KW"/>
</dbReference>
<dbReference type="Pfam" id="PF00004">
    <property type="entry name" value="AAA"/>
    <property type="match status" value="1"/>
</dbReference>
<evidence type="ECO:0000256" key="7">
    <source>
        <dbReference type="SAM" id="MobiDB-lite"/>
    </source>
</evidence>
<dbReference type="Gene3D" id="4.10.860.10">
    <property type="entry name" value="UVR domain"/>
    <property type="match status" value="1"/>
</dbReference>
<comment type="caution">
    <text evidence="9">The sequence shown here is derived from an EMBL/GenBank/DDBJ whole genome shotgun (WGS) entry which is preliminary data.</text>
</comment>
<sequence length="826" mass="93399">MFERYTEKARRVIFFARYEASQFGSPYIETEHLLLGLLREDKALTNRFLRSHASVESIRKQIEGHTTIREKVSTSVDLPLSNECKRVLAYAAEEAERLSHKHIGTEHLLLGLLREEKCFAAEILMERGLRLPQIREELQRSTQEKPAAQQKQQQRGGQQQQEQSMLAEFSRDLTQAAADQSLDPLVGRDQEVDRVIQILCRRTKNNPVLIGEPGVGKTAIVEGLAQKIADGEVPSFLADKRVLSLDLSLIVAGTKYRGQFEERLKTIMKELMENQNCIVFIDELHTLVGAGSAEGSLDAANILKPALSRGEIQCIGATTPGEFRKSIEKDRSLERRFQAVKVPPPNEEDAVKIIMGIKERYEKFHAVSYTDDAISFSVSHSNRYIPDRFLPDKAIDLIDEAGARVKLRQTTLPDELIDVQKRIKFIVHRMENAISNKEFEKARFYSDEERKERDNLRALRDKYHLDDSSAGIVTREDIEDVVSRWTGVPITSIKEEETQKLLRVEEELHKRVISQDKAISALARAIRRSRAGLKNPSRPIGSFLFLGPTGVGKTEMARTLAQFLFGSDKSLIRFDMSEFMEKHSVSKLIGSPPGYVGYEEGGQLTERVKRSPYSVVLLDEVEKAHPDVFNLLLQVFEDGHLTDGLGNTIDFKNTILIMTSNIGAKHLMKREGLGFQSSKDEVVADKMEEMVKGEVKKAFNPEFINRLDEIIVFTALSDSDLMQILELLVQQLNANLVHKAITISVNDEAKKWILDKTLTDRSYGARPLRRALQRYVEDPLSEALIAGSITQRPAFLEVYLGPDQLFYRPVSQEGDEQVEGSALSLV</sequence>
<feature type="domain" description="Clp R" evidence="8">
    <location>
        <begin position="2"/>
        <end position="144"/>
    </location>
</feature>
<dbReference type="InterPro" id="IPR050130">
    <property type="entry name" value="ClpA_ClpB"/>
</dbReference>
<feature type="compositionally biased region" description="Low complexity" evidence="7">
    <location>
        <begin position="144"/>
        <end position="163"/>
    </location>
</feature>
<evidence type="ECO:0000256" key="4">
    <source>
        <dbReference type="ARBA" id="ARBA00023186"/>
    </source>
</evidence>
<dbReference type="SMART" id="SM01086">
    <property type="entry name" value="ClpB_D2-small"/>
    <property type="match status" value="1"/>
</dbReference>
<dbReference type="PROSITE" id="PS00870">
    <property type="entry name" value="CLPAB_1"/>
    <property type="match status" value="1"/>
</dbReference>
<organism evidence="9 10">
    <name type="scientific">Terriglobus aquaticus</name>
    <dbReference type="NCBI Taxonomy" id="940139"/>
    <lineage>
        <taxon>Bacteria</taxon>
        <taxon>Pseudomonadati</taxon>
        <taxon>Acidobacteriota</taxon>
        <taxon>Terriglobia</taxon>
        <taxon>Terriglobales</taxon>
        <taxon>Acidobacteriaceae</taxon>
        <taxon>Terriglobus</taxon>
    </lineage>
</organism>
<dbReference type="InterPro" id="IPR036628">
    <property type="entry name" value="Clp_N_dom_sf"/>
</dbReference>
<dbReference type="PRINTS" id="PR00300">
    <property type="entry name" value="CLPPROTEASEA"/>
</dbReference>
<keyword evidence="9" id="KW-0378">Hydrolase</keyword>
<dbReference type="CDD" id="cd00009">
    <property type="entry name" value="AAA"/>
    <property type="match status" value="1"/>
</dbReference>
<proteinExistence type="inferred from homology"/>
<dbReference type="PROSITE" id="PS51903">
    <property type="entry name" value="CLP_R"/>
    <property type="match status" value="1"/>
</dbReference>
<dbReference type="InterPro" id="IPR027417">
    <property type="entry name" value="P-loop_NTPase"/>
</dbReference>
<dbReference type="InterPro" id="IPR001270">
    <property type="entry name" value="ClpA/B"/>
</dbReference>
<keyword evidence="9" id="KW-0645">Protease</keyword>
<accession>A0ABW9KPP7</accession>
<dbReference type="Pfam" id="PF10431">
    <property type="entry name" value="ClpB_D2-small"/>
    <property type="match status" value="1"/>
</dbReference>
<name>A0ABW9KPP7_9BACT</name>
<evidence type="ECO:0000256" key="2">
    <source>
        <dbReference type="ARBA" id="ARBA00022741"/>
    </source>
</evidence>
<dbReference type="InterPro" id="IPR018368">
    <property type="entry name" value="ClpA/B_CS1"/>
</dbReference>
<keyword evidence="4 6" id="KW-0143">Chaperone</keyword>
<evidence type="ECO:0000259" key="8">
    <source>
        <dbReference type="PROSITE" id="PS51903"/>
    </source>
</evidence>
<dbReference type="PANTHER" id="PTHR11638">
    <property type="entry name" value="ATP-DEPENDENT CLP PROTEASE"/>
    <property type="match status" value="1"/>
</dbReference>
<dbReference type="InterPro" id="IPR004176">
    <property type="entry name" value="Clp_R_N"/>
</dbReference>
<feature type="region of interest" description="Disordered" evidence="7">
    <location>
        <begin position="139"/>
        <end position="166"/>
    </location>
</feature>
<dbReference type="Pfam" id="PF07724">
    <property type="entry name" value="AAA_2"/>
    <property type="match status" value="1"/>
</dbReference>
<keyword evidence="2 6" id="KW-0547">Nucleotide-binding</keyword>
<dbReference type="InterPro" id="IPR003959">
    <property type="entry name" value="ATPase_AAA_core"/>
</dbReference>
<dbReference type="Gene3D" id="3.40.50.300">
    <property type="entry name" value="P-loop containing nucleotide triphosphate hydrolases"/>
    <property type="match status" value="2"/>
</dbReference>
<dbReference type="SMART" id="SM00382">
    <property type="entry name" value="AAA"/>
    <property type="match status" value="2"/>
</dbReference>
<dbReference type="Pfam" id="PF02861">
    <property type="entry name" value="Clp_N"/>
    <property type="match status" value="1"/>
</dbReference>
<dbReference type="InterPro" id="IPR019489">
    <property type="entry name" value="Clp_ATPase_C"/>
</dbReference>
<evidence type="ECO:0000313" key="10">
    <source>
        <dbReference type="Proteomes" id="UP001634747"/>
    </source>
</evidence>
<dbReference type="GO" id="GO:0008233">
    <property type="term" value="F:peptidase activity"/>
    <property type="evidence" value="ECO:0007669"/>
    <property type="project" value="UniProtKB-KW"/>
</dbReference>
<protein>
    <submittedName>
        <fullName evidence="9">ATP-dependent Clp protease ATP-binding subunit</fullName>
    </submittedName>
</protein>
<dbReference type="Gene3D" id="1.10.8.60">
    <property type="match status" value="2"/>
</dbReference>
<keyword evidence="1 5" id="KW-0677">Repeat</keyword>
<dbReference type="GO" id="GO:0006508">
    <property type="term" value="P:proteolysis"/>
    <property type="evidence" value="ECO:0007669"/>
    <property type="project" value="UniProtKB-KW"/>
</dbReference>
<dbReference type="InterPro" id="IPR041546">
    <property type="entry name" value="ClpA/ClpB_AAA_lid"/>
</dbReference>
<gene>
    <name evidence="9" type="ORF">ACK2TP_11955</name>
</gene>
<dbReference type="InterPro" id="IPR028299">
    <property type="entry name" value="ClpA/B_CS2"/>
</dbReference>
<dbReference type="PANTHER" id="PTHR11638:SF18">
    <property type="entry name" value="HEAT SHOCK PROTEIN 104"/>
    <property type="match status" value="1"/>
</dbReference>
<dbReference type="PROSITE" id="PS00871">
    <property type="entry name" value="CLPAB_2"/>
    <property type="match status" value="1"/>
</dbReference>
<evidence type="ECO:0000256" key="6">
    <source>
        <dbReference type="RuleBase" id="RU004432"/>
    </source>
</evidence>
<dbReference type="SUPFAM" id="SSF81923">
    <property type="entry name" value="Double Clp-N motif"/>
    <property type="match status" value="1"/>
</dbReference>
<dbReference type="RefSeq" id="WP_263412045.1">
    <property type="nucleotide sequence ID" value="NZ_BAABBH010000001.1"/>
</dbReference>
<evidence type="ECO:0000313" key="9">
    <source>
        <dbReference type="EMBL" id="MFN2976479.1"/>
    </source>
</evidence>